<dbReference type="InterPro" id="IPR029045">
    <property type="entry name" value="ClpP/crotonase-like_dom_sf"/>
</dbReference>
<dbReference type="Pfam" id="PF00378">
    <property type="entry name" value="ECH_1"/>
    <property type="match status" value="1"/>
</dbReference>
<dbReference type="PANTHER" id="PTHR11941">
    <property type="entry name" value="ENOYL-COA HYDRATASE-RELATED"/>
    <property type="match status" value="1"/>
</dbReference>
<dbReference type="SUPFAM" id="SSF52096">
    <property type="entry name" value="ClpP/crotonase"/>
    <property type="match status" value="1"/>
</dbReference>
<evidence type="ECO:0000313" key="2">
    <source>
        <dbReference type="Proteomes" id="UP000618986"/>
    </source>
</evidence>
<sequence length="264" mass="27385">MPEEVLLERADGVAHLVLNRPDRLNAIDPATLRLLREHIATIEADPGVRAVVVRGNGRVFSAGADMHALGGIVGDPAAFAAFMQDWHDAFDAVAACSRPTVAAVHGIAFAGGFELFQVCDVAVVADDARLGDQHARYGLFPGGGSAQRLPRLIGDRRARWLLLSGEEIPAADAVAAGLANEAVPADRVVARASEMAALLATRSPLASAAIKRALAAGAGLDVGAALAAERPIALAHMASADARAGLDAFYRRVAPRFPSNQGEA</sequence>
<dbReference type="CDD" id="cd06558">
    <property type="entry name" value="crotonase-like"/>
    <property type="match status" value="1"/>
</dbReference>
<dbReference type="PANTHER" id="PTHR11941:SF54">
    <property type="entry name" value="ENOYL-COA HYDRATASE, MITOCHONDRIAL"/>
    <property type="match status" value="1"/>
</dbReference>
<dbReference type="EMBL" id="JACHJC010000001">
    <property type="protein sequence ID" value="MBB5113426.1"/>
    <property type="molecule type" value="Genomic_DNA"/>
</dbReference>
<dbReference type="EC" id="4.2.1.17" evidence="1"/>
<evidence type="ECO:0000313" key="1">
    <source>
        <dbReference type="EMBL" id="MBB5113426.1"/>
    </source>
</evidence>
<organism evidence="1 2">
    <name type="scientific">Micromonospora echinospora</name>
    <name type="common">Micromonospora purpurea</name>
    <dbReference type="NCBI Taxonomy" id="1877"/>
    <lineage>
        <taxon>Bacteria</taxon>
        <taxon>Bacillati</taxon>
        <taxon>Actinomycetota</taxon>
        <taxon>Actinomycetes</taxon>
        <taxon>Micromonosporales</taxon>
        <taxon>Micromonosporaceae</taxon>
        <taxon>Micromonospora</taxon>
    </lineage>
</organism>
<reference evidence="1 2" key="1">
    <citation type="submission" date="2020-08" db="EMBL/GenBank/DDBJ databases">
        <title>Sequencing the genomes of 1000 actinobacteria strains.</title>
        <authorList>
            <person name="Klenk H.-P."/>
        </authorList>
    </citation>
    <scope>NUCLEOTIDE SEQUENCE [LARGE SCALE GENOMIC DNA]</scope>
    <source>
        <strain evidence="1 2">DSM 43036</strain>
    </source>
</reference>
<keyword evidence="2" id="KW-1185">Reference proteome</keyword>
<dbReference type="InterPro" id="IPR001753">
    <property type="entry name" value="Enoyl-CoA_hydra/iso"/>
</dbReference>
<protein>
    <submittedName>
        <fullName evidence="1">Enoyl-CoA hydratase</fullName>
        <ecNumber evidence="1">4.2.1.17</ecNumber>
    </submittedName>
</protein>
<gene>
    <name evidence="1" type="ORF">FHU28_003265</name>
</gene>
<name>A0ABR6MDH1_MICEC</name>
<accession>A0ABR6MDH1</accession>
<dbReference type="GO" id="GO:0004300">
    <property type="term" value="F:enoyl-CoA hydratase activity"/>
    <property type="evidence" value="ECO:0007669"/>
    <property type="project" value="UniProtKB-EC"/>
</dbReference>
<dbReference type="Gene3D" id="3.90.226.10">
    <property type="entry name" value="2-enoyl-CoA Hydratase, Chain A, domain 1"/>
    <property type="match status" value="1"/>
</dbReference>
<keyword evidence="1" id="KW-0456">Lyase</keyword>
<dbReference type="Proteomes" id="UP000618986">
    <property type="component" value="Unassembled WGS sequence"/>
</dbReference>
<comment type="caution">
    <text evidence="1">The sequence shown here is derived from an EMBL/GenBank/DDBJ whole genome shotgun (WGS) entry which is preliminary data.</text>
</comment>
<proteinExistence type="predicted"/>
<dbReference type="RefSeq" id="WP_184685147.1">
    <property type="nucleotide sequence ID" value="NZ_JACHJC010000001.1"/>
</dbReference>
<dbReference type="GeneID" id="300293830"/>